<feature type="chain" id="PRO_5031060442" evidence="2">
    <location>
        <begin position="30"/>
        <end position="407"/>
    </location>
</feature>
<dbReference type="InterPro" id="IPR002818">
    <property type="entry name" value="DJ-1/PfpI"/>
</dbReference>
<evidence type="ECO:0000259" key="3">
    <source>
        <dbReference type="Pfam" id="PF01965"/>
    </source>
</evidence>
<name>A0A7V8FM27_9BURK</name>
<protein>
    <submittedName>
        <fullName evidence="4">HTH-type transcriptional regulator CdhR</fullName>
    </submittedName>
</protein>
<dbReference type="InterPro" id="IPR029062">
    <property type="entry name" value="Class_I_gatase-like"/>
</dbReference>
<comment type="caution">
    <text evidence="4">The sequence shown here is derived from an EMBL/GenBank/DDBJ whole genome shotgun (WGS) entry which is preliminary data.</text>
</comment>
<evidence type="ECO:0000313" key="5">
    <source>
        <dbReference type="Proteomes" id="UP000461670"/>
    </source>
</evidence>
<dbReference type="InterPro" id="IPR052158">
    <property type="entry name" value="INH-QAR"/>
</dbReference>
<dbReference type="EMBL" id="WNDQ01000049">
    <property type="protein sequence ID" value="KAF1019707.1"/>
    <property type="molecule type" value="Genomic_DNA"/>
</dbReference>
<dbReference type="Pfam" id="PF01965">
    <property type="entry name" value="DJ-1_PfpI"/>
    <property type="match status" value="1"/>
</dbReference>
<gene>
    <name evidence="4" type="primary">cdhR_3</name>
    <name evidence="4" type="ORF">GAK30_02940</name>
</gene>
<keyword evidence="2" id="KW-0732">Signal</keyword>
<feature type="signal peptide" evidence="2">
    <location>
        <begin position="1"/>
        <end position="29"/>
    </location>
</feature>
<dbReference type="PANTHER" id="PTHR43130">
    <property type="entry name" value="ARAC-FAMILY TRANSCRIPTIONAL REGULATOR"/>
    <property type="match status" value="1"/>
</dbReference>
<dbReference type="PANTHER" id="PTHR43130:SF2">
    <property type="entry name" value="DJ-1_PFPI DOMAIN-CONTAINING PROTEIN"/>
    <property type="match status" value="1"/>
</dbReference>
<dbReference type="GO" id="GO:0006355">
    <property type="term" value="P:regulation of DNA-templated transcription"/>
    <property type="evidence" value="ECO:0007669"/>
    <property type="project" value="TreeGrafter"/>
</dbReference>
<dbReference type="SUPFAM" id="SSF52317">
    <property type="entry name" value="Class I glutamine amidotransferase-like"/>
    <property type="match status" value="1"/>
</dbReference>
<dbReference type="Proteomes" id="UP000461670">
    <property type="component" value="Unassembled WGS sequence"/>
</dbReference>
<proteinExistence type="predicted"/>
<evidence type="ECO:0000256" key="2">
    <source>
        <dbReference type="SAM" id="SignalP"/>
    </source>
</evidence>
<reference evidence="5" key="1">
    <citation type="journal article" date="2020" name="MBio">
        <title>Horizontal gene transfer to a defensive symbiont with a reduced genome amongst a multipartite beetle microbiome.</title>
        <authorList>
            <person name="Waterworth S.C."/>
            <person name="Florez L.V."/>
            <person name="Rees E.R."/>
            <person name="Hertweck C."/>
            <person name="Kaltenpoth M."/>
            <person name="Kwan J.C."/>
        </authorList>
    </citation>
    <scope>NUCLEOTIDE SEQUENCE [LARGE SCALE GENOMIC DNA]</scope>
</reference>
<evidence type="ECO:0000313" key="4">
    <source>
        <dbReference type="EMBL" id="KAF1019707.1"/>
    </source>
</evidence>
<dbReference type="AlphaFoldDB" id="A0A7V8FM27"/>
<evidence type="ECO:0000256" key="1">
    <source>
        <dbReference type="SAM" id="MobiDB-lite"/>
    </source>
</evidence>
<organism evidence="4 5">
    <name type="scientific">Paracidovorax wautersii</name>
    <dbReference type="NCBI Taxonomy" id="1177982"/>
    <lineage>
        <taxon>Bacteria</taxon>
        <taxon>Pseudomonadati</taxon>
        <taxon>Pseudomonadota</taxon>
        <taxon>Betaproteobacteria</taxon>
        <taxon>Burkholderiales</taxon>
        <taxon>Comamonadaceae</taxon>
        <taxon>Paracidovorax</taxon>
    </lineage>
</organism>
<feature type="domain" description="DJ-1/PfpI" evidence="3">
    <location>
        <begin position="56"/>
        <end position="220"/>
    </location>
</feature>
<sequence>MTFRHWAATLALLLLAAGAAFLASGNALGGPATPPAALQETVLPPPRPQAQGRLPRVAIVAHNSNTELTDFVVPYGILQRSGAAEVWALGVEPSPIQLFPAFRVEPDAGIDAFDARHPDGADYVIVPAVHEDSDPRLLAWVQSQWRKGATVIGVCDGVWVLARAGLLDGRRATSHWYSRDALARQFPGTQWVSGQRYVVDQRIVTTTGVSASIPASLALVQTLAGPQRAQALARELGAAGWDTAHPSAEFRLTARHLATAAGNWLAFWGHERLQAALTPGGDDVALALVADAYARSYRTTVDSVSSGPATVRMASGLVFLPDTVRPPSTPSNTSALPRPTAPAVAALDQALVDIGQRYGQGTAAFVALQLEYPAGALARSINAAAATPAPAPAAAKTAGSTAENPWD</sequence>
<feature type="region of interest" description="Disordered" evidence="1">
    <location>
        <begin position="388"/>
        <end position="407"/>
    </location>
</feature>
<accession>A0A7V8FM27</accession>
<dbReference type="Gene3D" id="3.40.50.880">
    <property type="match status" value="1"/>
</dbReference>